<reference evidence="2 3" key="3">
    <citation type="journal article" date="2015" name="Genome Announc.">
        <title>Draft Genome Sequence of the Archiascomycetous Yeast Saitoella complicata.</title>
        <authorList>
            <person name="Yamauchi K."/>
            <person name="Kondo S."/>
            <person name="Hamamoto M."/>
            <person name="Takahashi Y."/>
            <person name="Ogura Y."/>
            <person name="Hayashi T."/>
            <person name="Nishida H."/>
        </authorList>
    </citation>
    <scope>NUCLEOTIDE SEQUENCE [LARGE SCALE GENOMIC DNA]</scope>
    <source>
        <strain evidence="2 3">NRRL Y-17804</strain>
    </source>
</reference>
<comment type="caution">
    <text evidence="2">The sequence shown here is derived from an EMBL/GenBank/DDBJ whole genome shotgun (WGS) entry which is preliminary data.</text>
</comment>
<dbReference type="EMBL" id="BACD03000062">
    <property type="protein sequence ID" value="GAO52190.1"/>
    <property type="molecule type" value="Genomic_DNA"/>
</dbReference>
<evidence type="ECO:0000256" key="1">
    <source>
        <dbReference type="SAM" id="MobiDB-lite"/>
    </source>
</evidence>
<accession>A0A0E9NRX9</accession>
<evidence type="ECO:0000313" key="2">
    <source>
        <dbReference type="EMBL" id="GAO52190.1"/>
    </source>
</evidence>
<gene>
    <name evidence="2" type="ORF">G7K_6273-t1</name>
</gene>
<organism evidence="2 3">
    <name type="scientific">Saitoella complicata (strain BCRC 22490 / CBS 7301 / JCM 7358 / NBRC 10748 / NRRL Y-17804)</name>
    <dbReference type="NCBI Taxonomy" id="698492"/>
    <lineage>
        <taxon>Eukaryota</taxon>
        <taxon>Fungi</taxon>
        <taxon>Dikarya</taxon>
        <taxon>Ascomycota</taxon>
        <taxon>Taphrinomycotina</taxon>
        <taxon>Taphrinomycotina incertae sedis</taxon>
        <taxon>Saitoella</taxon>
    </lineage>
</organism>
<proteinExistence type="predicted"/>
<keyword evidence="3" id="KW-1185">Reference proteome</keyword>
<evidence type="ECO:0000313" key="3">
    <source>
        <dbReference type="Proteomes" id="UP000033140"/>
    </source>
</evidence>
<dbReference type="AlphaFoldDB" id="A0A0E9NRX9"/>
<dbReference type="Proteomes" id="UP000033140">
    <property type="component" value="Unassembled WGS sequence"/>
</dbReference>
<feature type="region of interest" description="Disordered" evidence="1">
    <location>
        <begin position="100"/>
        <end position="121"/>
    </location>
</feature>
<reference evidence="2 3" key="2">
    <citation type="journal article" date="2014" name="J. Gen. Appl. Microbiol.">
        <title>The early diverging ascomycetous budding yeast Saitoella complicata has three histone deacetylases belonging to the Clr6, Hos2, and Rpd3 lineages.</title>
        <authorList>
            <person name="Nishida H."/>
            <person name="Matsumoto T."/>
            <person name="Kondo S."/>
            <person name="Hamamoto M."/>
            <person name="Yoshikawa H."/>
        </authorList>
    </citation>
    <scope>NUCLEOTIDE SEQUENCE [LARGE SCALE GENOMIC DNA]</scope>
    <source>
        <strain evidence="2 3">NRRL Y-17804</strain>
    </source>
</reference>
<reference evidence="2 3" key="1">
    <citation type="journal article" date="2011" name="J. Gen. Appl. Microbiol.">
        <title>Draft genome sequencing of the enigmatic yeast Saitoella complicata.</title>
        <authorList>
            <person name="Nishida H."/>
            <person name="Hamamoto M."/>
            <person name="Sugiyama J."/>
        </authorList>
    </citation>
    <scope>NUCLEOTIDE SEQUENCE [LARGE SCALE GENOMIC DNA]</scope>
    <source>
        <strain evidence="2 3">NRRL Y-17804</strain>
    </source>
</reference>
<sequence>MDGGEGTRLRLRKEDIYHHQRSFVIPTSYWPPTFFQRPLRPSPSLNLFSYAGPLLMSTSNITLKTYDRTHRCLQIYVPRVIFKTRGYQRAQVEGDCKSASVGVGKLSKPKRSTRQGWNGRQ</sequence>
<protein>
    <submittedName>
        <fullName evidence="2">Uncharacterized protein</fullName>
    </submittedName>
</protein>
<name>A0A0E9NRX9_SAICN</name>